<feature type="non-terminal residue" evidence="3">
    <location>
        <position position="174"/>
    </location>
</feature>
<comment type="caution">
    <text evidence="3">The sequence shown here is derived from an EMBL/GenBank/DDBJ whole genome shotgun (WGS) entry which is preliminary data.</text>
</comment>
<name>T1C949_9ZZZZ</name>
<feature type="non-terminal residue" evidence="3">
    <location>
        <position position="1"/>
    </location>
</feature>
<dbReference type="SUPFAM" id="SSF82171">
    <property type="entry name" value="DPP6 N-terminal domain-like"/>
    <property type="match status" value="1"/>
</dbReference>
<proteinExistence type="predicted"/>
<dbReference type="EMBL" id="AUZY01004513">
    <property type="protein sequence ID" value="EQD62815.1"/>
    <property type="molecule type" value="Genomic_DNA"/>
</dbReference>
<dbReference type="InterPro" id="IPR056823">
    <property type="entry name" value="TEN-like_YD-shell"/>
</dbReference>
<dbReference type="InterPro" id="IPR050708">
    <property type="entry name" value="T6SS_VgrG/RHS"/>
</dbReference>
<dbReference type="Gene3D" id="2.180.10.10">
    <property type="entry name" value="RHS repeat-associated core"/>
    <property type="match status" value="1"/>
</dbReference>
<dbReference type="NCBIfam" id="TIGR01643">
    <property type="entry name" value="YD_repeat_2x"/>
    <property type="match status" value="4"/>
</dbReference>
<evidence type="ECO:0000259" key="2">
    <source>
        <dbReference type="Pfam" id="PF25023"/>
    </source>
</evidence>
<organism evidence="3">
    <name type="scientific">mine drainage metagenome</name>
    <dbReference type="NCBI Taxonomy" id="410659"/>
    <lineage>
        <taxon>unclassified sequences</taxon>
        <taxon>metagenomes</taxon>
        <taxon>ecological metagenomes</taxon>
    </lineage>
</organism>
<dbReference type="Pfam" id="PF25023">
    <property type="entry name" value="TEN_YD-shell"/>
    <property type="match status" value="1"/>
</dbReference>
<sequence>IRQTRLYCLPRWYCHCPYLNLAGSLTNLTDASGRSITFTYGPRGHVIKAVDPAGRVILYSYGPRGNLDSVTEPDGGIWHFTYDPNHLLVAITSPDANTTLNTYDSSGRVISQTNPIGAVTTFTYSGDNFSSSGGTTTITFTDGTKTLEHYTDGALTGITEDAGTSQARTTTYQI</sequence>
<evidence type="ECO:0000313" key="3">
    <source>
        <dbReference type="EMBL" id="EQD62815.1"/>
    </source>
</evidence>
<dbReference type="InterPro" id="IPR006530">
    <property type="entry name" value="YD"/>
</dbReference>
<accession>T1C949</accession>
<evidence type="ECO:0000256" key="1">
    <source>
        <dbReference type="ARBA" id="ARBA00022737"/>
    </source>
</evidence>
<feature type="domain" description="Teneurin-like YD-shell" evidence="2">
    <location>
        <begin position="22"/>
        <end position="125"/>
    </location>
</feature>
<keyword evidence="1" id="KW-0677">Repeat</keyword>
<protein>
    <submittedName>
        <fullName evidence="3">YD repeat protein</fullName>
    </submittedName>
</protein>
<reference evidence="3" key="1">
    <citation type="submission" date="2013-08" db="EMBL/GenBank/DDBJ databases">
        <authorList>
            <person name="Mendez C."/>
            <person name="Richter M."/>
            <person name="Ferrer M."/>
            <person name="Sanchez J."/>
        </authorList>
    </citation>
    <scope>NUCLEOTIDE SEQUENCE</scope>
</reference>
<gene>
    <name evidence="3" type="ORF">B1B_07098</name>
</gene>
<dbReference type="PANTHER" id="PTHR32305">
    <property type="match status" value="1"/>
</dbReference>
<dbReference type="PANTHER" id="PTHR32305:SF15">
    <property type="entry name" value="PROTEIN RHSA-RELATED"/>
    <property type="match status" value="1"/>
</dbReference>
<reference evidence="3" key="2">
    <citation type="journal article" date="2014" name="ISME J.">
        <title>Microbial stratification in low pH oxic and suboxic macroscopic growths along an acid mine drainage.</title>
        <authorList>
            <person name="Mendez-Garcia C."/>
            <person name="Mesa V."/>
            <person name="Sprenger R.R."/>
            <person name="Richter M."/>
            <person name="Diez M.S."/>
            <person name="Solano J."/>
            <person name="Bargiela R."/>
            <person name="Golyshina O.V."/>
            <person name="Manteca A."/>
            <person name="Ramos J.L."/>
            <person name="Gallego J.R."/>
            <person name="Llorente I."/>
            <person name="Martins Dos Santos V.A."/>
            <person name="Jensen O.N."/>
            <person name="Pelaez A.I."/>
            <person name="Sanchez J."/>
            <person name="Ferrer M."/>
        </authorList>
    </citation>
    <scope>NUCLEOTIDE SEQUENCE</scope>
</reference>
<dbReference type="AlphaFoldDB" id="T1C949"/>